<feature type="region of interest" description="Disordered" evidence="1">
    <location>
        <begin position="25"/>
        <end position="74"/>
    </location>
</feature>
<evidence type="ECO:0000313" key="4">
    <source>
        <dbReference type="Proteomes" id="UP000199392"/>
    </source>
</evidence>
<dbReference type="EMBL" id="FOZW01000003">
    <property type="protein sequence ID" value="SFS64106.1"/>
    <property type="molecule type" value="Genomic_DNA"/>
</dbReference>
<sequence>MTLRSTSKFGLAVLTAASLSGAALAQSAAPSSGAMEPATQEDTPMSSPEMGASTGASGSGVTGTMPVSPQTAAELRADAPTSYGQVISSLRNADLAMADPETVTEASKVTIQPLSALKGQANESADALDEAIEAATPELEALRTLMTENDALTAQLEEQGYAPEDVIGVYASEDSIELLVDDRA</sequence>
<name>A0A1I6RHF1_9RHOB</name>
<dbReference type="OrthoDB" id="7856661at2"/>
<dbReference type="AlphaFoldDB" id="A0A1I6RHF1"/>
<feature type="signal peptide" evidence="2">
    <location>
        <begin position="1"/>
        <end position="25"/>
    </location>
</feature>
<dbReference type="RefSeq" id="WP_092422702.1">
    <property type="nucleotide sequence ID" value="NZ_FNCL01000003.1"/>
</dbReference>
<organism evidence="3 4">
    <name type="scientific">Alloyangia pacifica</name>
    <dbReference type="NCBI Taxonomy" id="311180"/>
    <lineage>
        <taxon>Bacteria</taxon>
        <taxon>Pseudomonadati</taxon>
        <taxon>Pseudomonadota</taxon>
        <taxon>Alphaproteobacteria</taxon>
        <taxon>Rhodobacterales</taxon>
        <taxon>Roseobacteraceae</taxon>
        <taxon>Alloyangia</taxon>
    </lineage>
</organism>
<evidence type="ECO:0000256" key="1">
    <source>
        <dbReference type="SAM" id="MobiDB-lite"/>
    </source>
</evidence>
<accession>A0A1I6RHF1</accession>
<feature type="chain" id="PRO_5011699830" evidence="2">
    <location>
        <begin position="26"/>
        <end position="184"/>
    </location>
</feature>
<reference evidence="4" key="1">
    <citation type="submission" date="2016-10" db="EMBL/GenBank/DDBJ databases">
        <authorList>
            <person name="Varghese N."/>
            <person name="Submissions S."/>
        </authorList>
    </citation>
    <scope>NUCLEOTIDE SEQUENCE [LARGE SCALE GENOMIC DNA]</scope>
    <source>
        <strain evidence="4">DSM 26894</strain>
    </source>
</reference>
<keyword evidence="2" id="KW-0732">Signal</keyword>
<feature type="compositionally biased region" description="Low complexity" evidence="1">
    <location>
        <begin position="25"/>
        <end position="34"/>
    </location>
</feature>
<evidence type="ECO:0000256" key="2">
    <source>
        <dbReference type="SAM" id="SignalP"/>
    </source>
</evidence>
<gene>
    <name evidence="3" type="ORF">SAMN04488050_10390</name>
</gene>
<dbReference type="Proteomes" id="UP000199392">
    <property type="component" value="Unassembled WGS sequence"/>
</dbReference>
<keyword evidence="4" id="KW-1185">Reference proteome</keyword>
<dbReference type="STRING" id="311180.SAMN04488050_10390"/>
<protein>
    <submittedName>
        <fullName evidence="3">Uncharacterized protein</fullName>
    </submittedName>
</protein>
<proteinExistence type="predicted"/>
<evidence type="ECO:0000313" key="3">
    <source>
        <dbReference type="EMBL" id="SFS64106.1"/>
    </source>
</evidence>